<dbReference type="GeneID" id="19881173"/>
<dbReference type="Pfam" id="PF13638">
    <property type="entry name" value="PIN_4"/>
    <property type="match status" value="1"/>
</dbReference>
<dbReference type="InterPro" id="IPR002716">
    <property type="entry name" value="PIN_dom"/>
</dbReference>
<dbReference type="GO" id="GO:0005634">
    <property type="term" value="C:nucleus"/>
    <property type="evidence" value="ECO:0007669"/>
    <property type="project" value="TreeGrafter"/>
</dbReference>
<dbReference type="HOGENOM" id="CLU_1057793_0_0_1"/>
<organism evidence="2 3">
    <name type="scientific">Vittaforma corneae (strain ATCC 50505)</name>
    <name type="common">Microsporidian parasite</name>
    <name type="synonym">Nosema corneum</name>
    <dbReference type="NCBI Taxonomy" id="993615"/>
    <lineage>
        <taxon>Eukaryota</taxon>
        <taxon>Fungi</taxon>
        <taxon>Fungi incertae sedis</taxon>
        <taxon>Microsporidia</taxon>
        <taxon>Nosematidae</taxon>
        <taxon>Vittaforma</taxon>
    </lineage>
</organism>
<dbReference type="InterPro" id="IPR029060">
    <property type="entry name" value="PIN-like_dom_sf"/>
</dbReference>
<dbReference type="PANTHER" id="PTHR16161:SF0">
    <property type="entry name" value="TRANSCRIPTIONAL PROTEIN SWT1"/>
    <property type="match status" value="1"/>
</dbReference>
<dbReference type="GO" id="GO:0004540">
    <property type="term" value="F:RNA nuclease activity"/>
    <property type="evidence" value="ECO:0007669"/>
    <property type="project" value="UniProtKB-ARBA"/>
</dbReference>
<dbReference type="OrthoDB" id="2017974at2759"/>
<evidence type="ECO:0000313" key="2">
    <source>
        <dbReference type="EMBL" id="ELA42357.1"/>
    </source>
</evidence>
<dbReference type="Gene3D" id="3.40.50.1010">
    <property type="entry name" value="5'-nuclease"/>
    <property type="match status" value="1"/>
</dbReference>
<proteinExistence type="predicted"/>
<dbReference type="RefSeq" id="XP_007603908.1">
    <property type="nucleotide sequence ID" value="XM_007603846.1"/>
</dbReference>
<name>L2GPV6_VITCO</name>
<dbReference type="InterPro" id="IPR052626">
    <property type="entry name" value="SWT1_Regulator"/>
</dbReference>
<dbReference type="OMA" id="IEGHINT"/>
<evidence type="ECO:0000259" key="1">
    <source>
        <dbReference type="Pfam" id="PF13638"/>
    </source>
</evidence>
<dbReference type="AlphaFoldDB" id="L2GPV6"/>
<dbReference type="SUPFAM" id="SSF88723">
    <property type="entry name" value="PIN domain-like"/>
    <property type="match status" value="1"/>
</dbReference>
<feature type="domain" description="PIN" evidence="1">
    <location>
        <begin position="6"/>
        <end position="132"/>
    </location>
</feature>
<protein>
    <recommendedName>
        <fullName evidence="1">PIN domain-containing protein</fullName>
    </recommendedName>
</protein>
<dbReference type="InParanoid" id="L2GPV6"/>
<dbReference type="VEuPathDB" id="MicrosporidiaDB:VICG_00455"/>
<reference evidence="3" key="1">
    <citation type="submission" date="2011-05" db="EMBL/GenBank/DDBJ databases">
        <title>The genome sequence of Vittaforma corneae strain ATCC 50505.</title>
        <authorList>
            <consortium name="The Broad Institute Genome Sequencing Platform"/>
            <person name="Cuomo C."/>
            <person name="Didier E."/>
            <person name="Bowers L."/>
            <person name="Young S.K."/>
            <person name="Zeng Q."/>
            <person name="Gargeya S."/>
            <person name="Fitzgerald M."/>
            <person name="Haas B."/>
            <person name="Abouelleil A."/>
            <person name="Alvarado L."/>
            <person name="Arachchi H.M."/>
            <person name="Berlin A."/>
            <person name="Chapman S.B."/>
            <person name="Gearin G."/>
            <person name="Goldberg J."/>
            <person name="Griggs A."/>
            <person name="Gujja S."/>
            <person name="Hansen M."/>
            <person name="Heiman D."/>
            <person name="Howarth C."/>
            <person name="Larimer J."/>
            <person name="Lui A."/>
            <person name="MacDonald P.J.P."/>
            <person name="McCowen C."/>
            <person name="Montmayeur A."/>
            <person name="Murphy C."/>
            <person name="Neiman D."/>
            <person name="Pearson M."/>
            <person name="Priest M."/>
            <person name="Roberts A."/>
            <person name="Saif S."/>
            <person name="Shea T."/>
            <person name="Sisk P."/>
            <person name="Stolte C."/>
            <person name="Sykes S."/>
            <person name="Wortman J."/>
            <person name="Nusbaum C."/>
            <person name="Birren B."/>
        </authorList>
    </citation>
    <scope>NUCLEOTIDE SEQUENCE [LARGE SCALE GENOMIC DNA]</scope>
    <source>
        <strain evidence="3">ATCC 50505</strain>
    </source>
</reference>
<dbReference type="Proteomes" id="UP000011082">
    <property type="component" value="Unassembled WGS sequence"/>
</dbReference>
<keyword evidence="3" id="KW-1185">Reference proteome</keyword>
<accession>L2GPV6</accession>
<dbReference type="EMBL" id="JH370132">
    <property type="protein sequence ID" value="ELA42357.1"/>
    <property type="molecule type" value="Genomic_DNA"/>
</dbReference>
<gene>
    <name evidence="2" type="ORF">VICG_00455</name>
</gene>
<dbReference type="PANTHER" id="PTHR16161">
    <property type="entry name" value="TRANSCRIPTIONAL PROTEIN SWT1"/>
    <property type="match status" value="1"/>
</dbReference>
<evidence type="ECO:0000313" key="3">
    <source>
        <dbReference type="Proteomes" id="UP000011082"/>
    </source>
</evidence>
<sequence length="263" mass="30572">MLKISIIPDTNVLLLNLELVKGLYSSKLPILYSINFSRTVLEELDKMKAKKVEARNAIRFIESISSSLKTEIEGKIDDRKVDVVIETRETIQPKNNDDKILNYCFQLENPIFLTNDKAFCLKCQSFNIKSIKVENMGIEDLISSIMKKLGIEDARILKECRHGYIDRLKRIVEATIQPTIIEILYKELGDGFDLVVQQNPTLEHYLEIIKTNFIIFRRYFPTRTPKIIDEFLVALRNEDMEKAKDLAHPICMLFRKSFPRDAL</sequence>